<reference evidence="3" key="1">
    <citation type="submission" date="2020-07" db="EMBL/GenBank/DDBJ databases">
        <title>Clarias magur genome sequencing, assembly and annotation.</title>
        <authorList>
            <person name="Kushwaha B."/>
            <person name="Kumar R."/>
            <person name="Das P."/>
            <person name="Joshi C.G."/>
            <person name="Kumar D."/>
            <person name="Nagpure N.S."/>
            <person name="Pandey M."/>
            <person name="Agarwal S."/>
            <person name="Srivastava S."/>
            <person name="Singh M."/>
            <person name="Sahoo L."/>
            <person name="Jayasankar P."/>
            <person name="Meher P.K."/>
            <person name="Koringa P.G."/>
            <person name="Iquebal M.A."/>
            <person name="Das S.P."/>
            <person name="Bit A."/>
            <person name="Patnaik S."/>
            <person name="Patel N."/>
            <person name="Shah T.M."/>
            <person name="Hinsu A."/>
            <person name="Jena J.K."/>
        </authorList>
    </citation>
    <scope>NUCLEOTIDE SEQUENCE</scope>
    <source>
        <strain evidence="3">CIFAMagur01</strain>
        <tissue evidence="3">Testis</tissue>
    </source>
</reference>
<dbReference type="Pfam" id="PF00059">
    <property type="entry name" value="Lectin_C"/>
    <property type="match status" value="1"/>
</dbReference>
<dbReference type="PROSITE" id="PS00615">
    <property type="entry name" value="C_TYPE_LECTIN_1"/>
    <property type="match status" value="1"/>
</dbReference>
<dbReference type="Proteomes" id="UP000727407">
    <property type="component" value="Unassembled WGS sequence"/>
</dbReference>
<dbReference type="AlphaFoldDB" id="A0A8J4T6V1"/>
<dbReference type="InterPro" id="IPR018378">
    <property type="entry name" value="C-type_lectin_CS"/>
</dbReference>
<evidence type="ECO:0000313" key="4">
    <source>
        <dbReference type="Proteomes" id="UP000727407"/>
    </source>
</evidence>
<gene>
    <name evidence="3" type="ORF">DAT39_019798</name>
</gene>
<dbReference type="PANTHER" id="PTHR45784">
    <property type="entry name" value="C-TYPE LECTIN DOMAIN FAMILY 20 MEMBER A-RELATED"/>
    <property type="match status" value="1"/>
</dbReference>
<dbReference type="SUPFAM" id="SSF56436">
    <property type="entry name" value="C-type lectin-like"/>
    <property type="match status" value="1"/>
</dbReference>
<protein>
    <submittedName>
        <fullName evidence="3">Macrophage mannose receptor 1-like isoform X1</fullName>
    </submittedName>
</protein>
<feature type="non-terminal residue" evidence="3">
    <location>
        <position position="1"/>
    </location>
</feature>
<organism evidence="3 4">
    <name type="scientific">Clarias magur</name>
    <name type="common">Asian catfish</name>
    <name type="synonym">Macropteronotus magur</name>
    <dbReference type="NCBI Taxonomy" id="1594786"/>
    <lineage>
        <taxon>Eukaryota</taxon>
        <taxon>Metazoa</taxon>
        <taxon>Chordata</taxon>
        <taxon>Craniata</taxon>
        <taxon>Vertebrata</taxon>
        <taxon>Euteleostomi</taxon>
        <taxon>Actinopterygii</taxon>
        <taxon>Neopterygii</taxon>
        <taxon>Teleostei</taxon>
        <taxon>Ostariophysi</taxon>
        <taxon>Siluriformes</taxon>
        <taxon>Clariidae</taxon>
        <taxon>Clarias</taxon>
    </lineage>
</organism>
<keyword evidence="3" id="KW-0675">Receptor</keyword>
<dbReference type="OrthoDB" id="7357196at2759"/>
<feature type="non-terminal residue" evidence="3">
    <location>
        <position position="129"/>
    </location>
</feature>
<evidence type="ECO:0000256" key="1">
    <source>
        <dbReference type="ARBA" id="ARBA00023157"/>
    </source>
</evidence>
<keyword evidence="4" id="KW-1185">Reference proteome</keyword>
<comment type="caution">
    <text evidence="3">The sequence shown here is derived from an EMBL/GenBank/DDBJ whole genome shotgun (WGS) entry which is preliminary data.</text>
</comment>
<dbReference type="Gene3D" id="3.10.100.10">
    <property type="entry name" value="Mannose-Binding Protein A, subunit A"/>
    <property type="match status" value="1"/>
</dbReference>
<sequence>LCGTGAYIPHRYRFVNENKTWNEAQTYCREKYTDLATTNDMEEMNKLRDALTKETAIQAWIGLNKTKTTKWQWSLASETFYKYGNNFKNWAFGQPDNWMGNEFCVHMYADSGLWNDNACNSEFPAVCYY</sequence>
<dbReference type="InterPro" id="IPR016187">
    <property type="entry name" value="CTDL_fold"/>
</dbReference>
<feature type="domain" description="C-type lectin" evidence="2">
    <location>
        <begin position="7"/>
        <end position="128"/>
    </location>
</feature>
<dbReference type="EMBL" id="QNUK01000678">
    <property type="protein sequence ID" value="KAF5890501.1"/>
    <property type="molecule type" value="Genomic_DNA"/>
</dbReference>
<dbReference type="PROSITE" id="PS50041">
    <property type="entry name" value="C_TYPE_LECTIN_2"/>
    <property type="match status" value="1"/>
</dbReference>
<keyword evidence="1" id="KW-1015">Disulfide bond</keyword>
<dbReference type="InterPro" id="IPR001304">
    <property type="entry name" value="C-type_lectin-like"/>
</dbReference>
<evidence type="ECO:0000313" key="3">
    <source>
        <dbReference type="EMBL" id="KAF5890501.1"/>
    </source>
</evidence>
<accession>A0A8J4T6V1</accession>
<name>A0A8J4T6V1_CLAMG</name>
<evidence type="ECO:0000259" key="2">
    <source>
        <dbReference type="PROSITE" id="PS50041"/>
    </source>
</evidence>
<proteinExistence type="predicted"/>
<dbReference type="SMART" id="SM00034">
    <property type="entry name" value="CLECT"/>
    <property type="match status" value="1"/>
</dbReference>
<dbReference type="CDD" id="cd00037">
    <property type="entry name" value="CLECT"/>
    <property type="match status" value="1"/>
</dbReference>
<dbReference type="PANTHER" id="PTHR45784:SF3">
    <property type="entry name" value="C-TYPE LECTIN DOMAIN FAMILY 4 MEMBER K-LIKE-RELATED"/>
    <property type="match status" value="1"/>
</dbReference>
<dbReference type="InterPro" id="IPR016186">
    <property type="entry name" value="C-type_lectin-like/link_sf"/>
</dbReference>